<evidence type="ECO:0000256" key="3">
    <source>
        <dbReference type="ARBA" id="ARBA00022679"/>
    </source>
</evidence>
<keyword evidence="2" id="KW-1003">Cell membrane</keyword>
<dbReference type="InterPro" id="IPR000917">
    <property type="entry name" value="Sulfatase_N"/>
</dbReference>
<dbReference type="CDD" id="cd16017">
    <property type="entry name" value="LptA"/>
    <property type="match status" value="1"/>
</dbReference>
<evidence type="ECO:0000259" key="9">
    <source>
        <dbReference type="Pfam" id="PF00884"/>
    </source>
</evidence>
<feature type="transmembrane region" description="Helical" evidence="8">
    <location>
        <begin position="7"/>
        <end position="26"/>
    </location>
</feature>
<evidence type="ECO:0000256" key="1">
    <source>
        <dbReference type="ARBA" id="ARBA00004651"/>
    </source>
</evidence>
<evidence type="ECO:0000256" key="5">
    <source>
        <dbReference type="ARBA" id="ARBA00022989"/>
    </source>
</evidence>
<feature type="transmembrane region" description="Helical" evidence="8">
    <location>
        <begin position="140"/>
        <end position="159"/>
    </location>
</feature>
<dbReference type="PANTHER" id="PTHR30443">
    <property type="entry name" value="INNER MEMBRANE PROTEIN"/>
    <property type="match status" value="1"/>
</dbReference>
<evidence type="ECO:0000313" key="10">
    <source>
        <dbReference type="EMBL" id="WLS98171.1"/>
    </source>
</evidence>
<protein>
    <submittedName>
        <fullName evidence="10">Phosphoethanolamine transferase</fullName>
    </submittedName>
</protein>
<sequence>MITRKTALVLLPILYIISTLALVYGLGYYYDFDHTVISTGLLFLGCYILSSANKFTLISLLVTFSVLSFYFPTGINYGKPTADLLMPLLQTNKLEIIGYLMAVKQQILITVVFIFIQGLIYYLNKIIKTQKIKKNKISQFVSVMSFIFFYIITLLGISYQNLEVNNSAFLKNVISAYQEINSIHEEMKKYIGSNNNNIRVSRLNEDDNTEIFLVVIGESVRKDYLSVYGYPLNTTPFLNTANGIFIDGLVAAGPNTEQSLTRTLFKAYPEKNKIDWEINFVSLAKKSEYETYWVSNQGTSEYGDNIFSALAGTTDKSKFLKKGPYYTSFNDDDHMLPIVSEIINKNSNKKVVFVHMMGSHEPICSQINDFKSNFKLNNQAGCYVASIEKLDLFIKKLTELMKGKKYKLMYFSDHGLSVEPDRIFHDLGGLLQEYQVPLFYLAPDEKKHILVKKVISGLNLIDLYSTFINIKTNVTNENYTFYYADKLPDNSNPIIYWKKYRRLSDLVKNQPPITDIEVNSASVNIKHQ</sequence>
<evidence type="ECO:0000256" key="6">
    <source>
        <dbReference type="ARBA" id="ARBA00023136"/>
    </source>
</evidence>
<accession>A0ABD7Z2J7</accession>
<feature type="transmembrane region" description="Helical" evidence="8">
    <location>
        <begin position="57"/>
        <end position="77"/>
    </location>
</feature>
<evidence type="ECO:0000313" key="11">
    <source>
        <dbReference type="Proteomes" id="UP001229773"/>
    </source>
</evidence>
<reference evidence="10 11" key="1">
    <citation type="submission" date="2023-08" db="EMBL/GenBank/DDBJ databases">
        <title>Complete genome sequences of 12 bacterial strains from the honey bee gut, resolved with long-read nanopore sequencing.</title>
        <authorList>
            <person name="Kwong W.K."/>
            <person name="Acheampong S."/>
            <person name="Polat M.F."/>
        </authorList>
    </citation>
    <scope>NUCLEOTIDE SEQUENCE [LARGE SCALE GENOMIC DNA]</scope>
    <source>
        <strain evidence="11">wkB9</strain>
    </source>
</reference>
<organism evidence="10 11">
    <name type="scientific">Snodgrassella alvi</name>
    <dbReference type="NCBI Taxonomy" id="1196083"/>
    <lineage>
        <taxon>Bacteria</taxon>
        <taxon>Pseudomonadati</taxon>
        <taxon>Pseudomonadota</taxon>
        <taxon>Betaproteobacteria</taxon>
        <taxon>Neisseriales</taxon>
        <taxon>Neisseriaceae</taxon>
        <taxon>Snodgrassella</taxon>
    </lineage>
</organism>
<gene>
    <name evidence="10" type="ORF">RAM05_10030</name>
</gene>
<keyword evidence="4 8" id="KW-0812">Transmembrane</keyword>
<comment type="subcellular location">
    <subcellularLocation>
        <location evidence="1">Cell membrane</location>
        <topology evidence="1">Multi-pass membrane protein</topology>
    </subcellularLocation>
</comment>
<dbReference type="InterPro" id="IPR017850">
    <property type="entry name" value="Alkaline_phosphatase_core_sf"/>
</dbReference>
<keyword evidence="3 10" id="KW-0808">Transferase</keyword>
<evidence type="ECO:0000256" key="4">
    <source>
        <dbReference type="ARBA" id="ARBA00022692"/>
    </source>
</evidence>
<evidence type="ECO:0000256" key="8">
    <source>
        <dbReference type="SAM" id="Phobius"/>
    </source>
</evidence>
<proteinExistence type="inferred from homology"/>
<dbReference type="InterPro" id="IPR040423">
    <property type="entry name" value="PEA_transferase"/>
</dbReference>
<feature type="transmembrane region" description="Helical" evidence="8">
    <location>
        <begin position="97"/>
        <end position="120"/>
    </location>
</feature>
<evidence type="ECO:0000256" key="7">
    <source>
        <dbReference type="ARBA" id="ARBA00038481"/>
    </source>
</evidence>
<keyword evidence="5 8" id="KW-1133">Transmembrane helix</keyword>
<dbReference type="GO" id="GO:0016740">
    <property type="term" value="F:transferase activity"/>
    <property type="evidence" value="ECO:0007669"/>
    <property type="project" value="UniProtKB-KW"/>
</dbReference>
<feature type="domain" description="Sulfatase N-terminal" evidence="9">
    <location>
        <begin position="212"/>
        <end position="467"/>
    </location>
</feature>
<name>A0ABD7Z2J7_9NEIS</name>
<dbReference type="InterPro" id="IPR058130">
    <property type="entry name" value="PEA_transf_C"/>
</dbReference>
<dbReference type="AlphaFoldDB" id="A0ABD7Z2J7"/>
<dbReference type="Proteomes" id="UP001229773">
    <property type="component" value="Chromosome"/>
</dbReference>
<dbReference type="RefSeq" id="WP_025331261.1">
    <property type="nucleotide sequence ID" value="NZ_CP132375.1"/>
</dbReference>
<feature type="transmembrane region" description="Helical" evidence="8">
    <location>
        <begin position="32"/>
        <end position="50"/>
    </location>
</feature>
<dbReference type="SUPFAM" id="SSF53649">
    <property type="entry name" value="Alkaline phosphatase-like"/>
    <property type="match status" value="1"/>
</dbReference>
<dbReference type="PANTHER" id="PTHR30443:SF4">
    <property type="entry name" value="PHOSPHOETHANOLAMINE TRANSFERASE OPGE-RELATED"/>
    <property type="match status" value="1"/>
</dbReference>
<keyword evidence="6 8" id="KW-0472">Membrane</keyword>
<dbReference type="Pfam" id="PF00884">
    <property type="entry name" value="Sulfatase"/>
    <property type="match status" value="1"/>
</dbReference>
<dbReference type="GeneID" id="32537057"/>
<dbReference type="GO" id="GO:0005886">
    <property type="term" value="C:plasma membrane"/>
    <property type="evidence" value="ECO:0007669"/>
    <property type="project" value="UniProtKB-SubCell"/>
</dbReference>
<dbReference type="EMBL" id="CP132375">
    <property type="protein sequence ID" value="WLS98171.1"/>
    <property type="molecule type" value="Genomic_DNA"/>
</dbReference>
<evidence type="ECO:0000256" key="2">
    <source>
        <dbReference type="ARBA" id="ARBA00022475"/>
    </source>
</evidence>
<dbReference type="Gene3D" id="3.40.720.10">
    <property type="entry name" value="Alkaline Phosphatase, subunit A"/>
    <property type="match status" value="1"/>
</dbReference>
<comment type="similarity">
    <text evidence="7">Belongs to the phosphoethanolamine transferase family.</text>
</comment>